<feature type="compositionally biased region" description="Low complexity" evidence="7">
    <location>
        <begin position="786"/>
        <end position="796"/>
    </location>
</feature>
<dbReference type="Gene3D" id="1.10.287.1260">
    <property type="match status" value="1"/>
</dbReference>
<keyword evidence="5 8" id="KW-1133">Transmembrane helix</keyword>
<sequence>MLLCLMLAVTATATITPAYAQQPTSAETDAALDDARKQIDAVQTGVADVTDDAELIRRRATALDIQTKADAIAEALAPQLTSVQARLGELGPLAAGAKEAADVAAQRSQLEKSRVALDAQVKLARLLSVEGGQAAEQISGLRRSQFQARLGERRASVVGSSFWREFRSDAPRDASRLMALGSELGAAALVTPYWVWIAIALAIVALLALRLAIVRLILRLTATRVPPGRLRRSLLALALVMLATVTPGLVAVLITLGLNWGTPLASDTQALMVGLVGMACFGGYIAGLGKALLSPFRSSWRLLPIPDLVSLRMRWFPLVLAIVIVLAWVGERVPVMLNASLTITIAANAVVALVLGVTIGIAMLRAERMRRNALRDPETQIVPPRPFWLSLLMAATWLVFAVSFVSVLIGYVAFAGFVVKQVVWTLVVVCSGYLLSVLIEDGFTTLLTSPGKENKDGEDTKSDLASPRVRDQAAVLLSGLGRLFVLLFALVLLLAPFGEGPLELFHRADQLHNGLSIGEVQIRPGAVLQAVLVLFGSLLAVRIFKSWLQNRYLPTTTFDPGMQLSATTLFGYFGVVVSIALAMSAVGVGLERVAWVASALSVGIGFGLQAVVQNFVSGLILLAERPVKVGDWVSLGGVEGDILRINVRATEIQMGDRSTVIVPNSEFITKTVRNVTHSNPLGLVSIKLPMPLGTDAQKVRKLMQDAFEAHEDVLDTPAPSVALDGIDGSNLMFNASGFVSSPRAAYGVRSTLLFDILSRLNAEGMAMAKQSTTMLISAPLTGGLPGQPGLPVQTPQAVPPPVGPAT</sequence>
<evidence type="ECO:0000256" key="2">
    <source>
        <dbReference type="ARBA" id="ARBA00008017"/>
    </source>
</evidence>
<dbReference type="RefSeq" id="WP_179583334.1">
    <property type="nucleotide sequence ID" value="NZ_JACBYR010000001.1"/>
</dbReference>
<dbReference type="InterPro" id="IPR011014">
    <property type="entry name" value="MscS_channel_TM-2"/>
</dbReference>
<evidence type="ECO:0000256" key="6">
    <source>
        <dbReference type="ARBA" id="ARBA00023136"/>
    </source>
</evidence>
<feature type="transmembrane region" description="Helical" evidence="8">
    <location>
        <begin position="342"/>
        <end position="366"/>
    </location>
</feature>
<feature type="signal peptide" evidence="9">
    <location>
        <begin position="1"/>
        <end position="20"/>
    </location>
</feature>
<dbReference type="GO" id="GO:0005886">
    <property type="term" value="C:plasma membrane"/>
    <property type="evidence" value="ECO:0007669"/>
    <property type="project" value="UniProtKB-SubCell"/>
</dbReference>
<dbReference type="PANTHER" id="PTHR30347:SF9">
    <property type="entry name" value="MINICONDUCTANCE MECHANOSENSITIVE CHANNEL MSCM"/>
    <property type="match status" value="1"/>
</dbReference>
<feature type="transmembrane region" description="Helical" evidence="8">
    <location>
        <begin position="193"/>
        <end position="213"/>
    </location>
</feature>
<keyword evidence="9" id="KW-0732">Signal</keyword>
<dbReference type="InterPro" id="IPR022249">
    <property type="entry name" value="DUF3772"/>
</dbReference>
<evidence type="ECO:0000256" key="1">
    <source>
        <dbReference type="ARBA" id="ARBA00004651"/>
    </source>
</evidence>
<feature type="transmembrane region" description="Helical" evidence="8">
    <location>
        <begin position="270"/>
        <end position="293"/>
    </location>
</feature>
<dbReference type="InterPro" id="IPR011066">
    <property type="entry name" value="MscS_channel_C_sf"/>
</dbReference>
<accession>A0A7Y9IQT1</accession>
<organism evidence="12 13">
    <name type="scientific">Pigmentiphaga litoralis</name>
    <dbReference type="NCBI Taxonomy" id="516702"/>
    <lineage>
        <taxon>Bacteria</taxon>
        <taxon>Pseudomonadati</taxon>
        <taxon>Pseudomonadota</taxon>
        <taxon>Betaproteobacteria</taxon>
        <taxon>Burkholderiales</taxon>
        <taxon>Alcaligenaceae</taxon>
        <taxon>Pigmentiphaga</taxon>
    </lineage>
</organism>
<evidence type="ECO:0000256" key="8">
    <source>
        <dbReference type="SAM" id="Phobius"/>
    </source>
</evidence>
<dbReference type="Gene3D" id="2.30.30.60">
    <property type="match status" value="1"/>
</dbReference>
<dbReference type="SUPFAM" id="SSF82689">
    <property type="entry name" value="Mechanosensitive channel protein MscS (YggB), C-terminal domain"/>
    <property type="match status" value="1"/>
</dbReference>
<feature type="transmembrane region" description="Helical" evidence="8">
    <location>
        <begin position="234"/>
        <end position="258"/>
    </location>
</feature>
<evidence type="ECO:0000256" key="4">
    <source>
        <dbReference type="ARBA" id="ARBA00022692"/>
    </source>
</evidence>
<keyword evidence="4 8" id="KW-0812">Transmembrane</keyword>
<feature type="transmembrane region" description="Helical" evidence="8">
    <location>
        <begin position="387"/>
        <end position="415"/>
    </location>
</feature>
<dbReference type="AlphaFoldDB" id="A0A7Y9IQT1"/>
<dbReference type="InterPro" id="IPR052702">
    <property type="entry name" value="MscS-like_channel"/>
</dbReference>
<evidence type="ECO:0000313" key="13">
    <source>
        <dbReference type="Proteomes" id="UP000542125"/>
    </source>
</evidence>
<dbReference type="SUPFAM" id="SSF50182">
    <property type="entry name" value="Sm-like ribonucleoproteins"/>
    <property type="match status" value="1"/>
</dbReference>
<dbReference type="Proteomes" id="UP000542125">
    <property type="component" value="Unassembled WGS sequence"/>
</dbReference>
<feature type="domain" description="DUF3772" evidence="11">
    <location>
        <begin position="122"/>
        <end position="182"/>
    </location>
</feature>
<evidence type="ECO:0000259" key="10">
    <source>
        <dbReference type="Pfam" id="PF00924"/>
    </source>
</evidence>
<dbReference type="Pfam" id="PF00924">
    <property type="entry name" value="MS_channel_2nd"/>
    <property type="match status" value="1"/>
</dbReference>
<evidence type="ECO:0000256" key="9">
    <source>
        <dbReference type="SAM" id="SignalP"/>
    </source>
</evidence>
<feature type="domain" description="Mechanosensitive ion channel MscS" evidence="10">
    <location>
        <begin position="611"/>
        <end position="677"/>
    </location>
</feature>
<feature type="compositionally biased region" description="Pro residues" evidence="7">
    <location>
        <begin position="797"/>
        <end position="806"/>
    </location>
</feature>
<evidence type="ECO:0000259" key="11">
    <source>
        <dbReference type="Pfam" id="PF12607"/>
    </source>
</evidence>
<feature type="chain" id="PRO_5031085954" evidence="9">
    <location>
        <begin position="21"/>
        <end position="806"/>
    </location>
</feature>
<dbReference type="SUPFAM" id="SSF82861">
    <property type="entry name" value="Mechanosensitive channel protein MscS (YggB), transmembrane region"/>
    <property type="match status" value="1"/>
</dbReference>
<dbReference type="PANTHER" id="PTHR30347">
    <property type="entry name" value="POTASSIUM CHANNEL RELATED"/>
    <property type="match status" value="1"/>
</dbReference>
<dbReference type="Gene3D" id="3.30.70.100">
    <property type="match status" value="1"/>
</dbReference>
<evidence type="ECO:0000256" key="5">
    <source>
        <dbReference type="ARBA" id="ARBA00022989"/>
    </source>
</evidence>
<comment type="caution">
    <text evidence="12">The sequence shown here is derived from an EMBL/GenBank/DDBJ whole genome shotgun (WGS) entry which is preliminary data.</text>
</comment>
<dbReference type="EMBL" id="JACBYR010000001">
    <property type="protein sequence ID" value="NYE81365.1"/>
    <property type="molecule type" value="Genomic_DNA"/>
</dbReference>
<dbReference type="InterPro" id="IPR023408">
    <property type="entry name" value="MscS_beta-dom_sf"/>
</dbReference>
<dbReference type="GO" id="GO:0008381">
    <property type="term" value="F:mechanosensitive monoatomic ion channel activity"/>
    <property type="evidence" value="ECO:0007669"/>
    <property type="project" value="UniProtKB-ARBA"/>
</dbReference>
<comment type="subcellular location">
    <subcellularLocation>
        <location evidence="1">Cell membrane</location>
        <topology evidence="1">Multi-pass membrane protein</topology>
    </subcellularLocation>
</comment>
<gene>
    <name evidence="12" type="ORF">FHW18_000636</name>
</gene>
<evidence type="ECO:0000256" key="7">
    <source>
        <dbReference type="SAM" id="MobiDB-lite"/>
    </source>
</evidence>
<keyword evidence="6 8" id="KW-0472">Membrane</keyword>
<protein>
    <submittedName>
        <fullName evidence="12">Small-conductance mechanosensitive channel</fullName>
    </submittedName>
</protein>
<feature type="transmembrane region" description="Helical" evidence="8">
    <location>
        <begin position="596"/>
        <end position="622"/>
    </location>
</feature>
<keyword evidence="13" id="KW-1185">Reference proteome</keyword>
<dbReference type="InterPro" id="IPR010920">
    <property type="entry name" value="LSM_dom_sf"/>
</dbReference>
<evidence type="ECO:0000256" key="3">
    <source>
        <dbReference type="ARBA" id="ARBA00022475"/>
    </source>
</evidence>
<evidence type="ECO:0000313" key="12">
    <source>
        <dbReference type="EMBL" id="NYE81365.1"/>
    </source>
</evidence>
<name>A0A7Y9IQT1_9BURK</name>
<feature type="transmembrane region" description="Helical" evidence="8">
    <location>
        <begin position="421"/>
        <end position="439"/>
    </location>
</feature>
<keyword evidence="3" id="KW-1003">Cell membrane</keyword>
<feature type="region of interest" description="Disordered" evidence="7">
    <location>
        <begin position="786"/>
        <end position="806"/>
    </location>
</feature>
<feature type="transmembrane region" description="Helical" evidence="8">
    <location>
        <begin position="313"/>
        <end position="330"/>
    </location>
</feature>
<feature type="transmembrane region" description="Helical" evidence="8">
    <location>
        <begin position="526"/>
        <end position="548"/>
    </location>
</feature>
<dbReference type="Pfam" id="PF12607">
    <property type="entry name" value="DUF3772"/>
    <property type="match status" value="1"/>
</dbReference>
<reference evidence="12 13" key="1">
    <citation type="submission" date="2020-07" db="EMBL/GenBank/DDBJ databases">
        <title>Genomic Encyclopedia of Type Strains, Phase IV (KMG-V): Genome sequencing to study the core and pangenomes of soil and plant-associated prokaryotes.</title>
        <authorList>
            <person name="Whitman W."/>
        </authorList>
    </citation>
    <scope>NUCLEOTIDE SEQUENCE [LARGE SCALE GENOMIC DNA]</scope>
    <source>
        <strain evidence="12 13">SAS40</strain>
    </source>
</reference>
<dbReference type="InterPro" id="IPR006685">
    <property type="entry name" value="MscS_channel_2nd"/>
</dbReference>
<comment type="similarity">
    <text evidence="2">Belongs to the MscS (TC 1.A.23) family.</text>
</comment>
<feature type="transmembrane region" description="Helical" evidence="8">
    <location>
        <begin position="569"/>
        <end position="590"/>
    </location>
</feature>
<proteinExistence type="inferred from homology"/>
<feature type="transmembrane region" description="Helical" evidence="8">
    <location>
        <begin position="474"/>
        <end position="497"/>
    </location>
</feature>